<reference evidence="3 4" key="1">
    <citation type="submission" date="2020-08" db="EMBL/GenBank/DDBJ databases">
        <title>Genomic Encyclopedia of Type Strains, Phase IV (KMG-IV): sequencing the most valuable type-strain genomes for metagenomic binning, comparative biology and taxonomic classification.</title>
        <authorList>
            <person name="Goeker M."/>
        </authorList>
    </citation>
    <scope>NUCLEOTIDE SEQUENCE [LARGE SCALE GENOMIC DNA]</scope>
    <source>
        <strain evidence="3 4">DSM 2461</strain>
    </source>
</reference>
<proteinExistence type="predicted"/>
<feature type="binding site" evidence="2">
    <location>
        <position position="70"/>
    </location>
    <ligand>
        <name>Fe cation</name>
        <dbReference type="ChEBI" id="CHEBI:24875"/>
        <label>2</label>
    </ligand>
</feature>
<dbReference type="Pfam" id="PF13277">
    <property type="entry name" value="YmdB"/>
    <property type="match status" value="1"/>
</dbReference>
<evidence type="ECO:0000313" key="3">
    <source>
        <dbReference type="EMBL" id="MBB6482233.1"/>
    </source>
</evidence>
<feature type="binding site" evidence="2">
    <location>
        <position position="181"/>
    </location>
    <ligand>
        <name>Fe cation</name>
        <dbReference type="ChEBI" id="CHEBI:24875"/>
        <label>1</label>
    </ligand>
</feature>
<organism evidence="3 4">
    <name type="scientific">Spirochaeta isovalerica</name>
    <dbReference type="NCBI Taxonomy" id="150"/>
    <lineage>
        <taxon>Bacteria</taxon>
        <taxon>Pseudomonadati</taxon>
        <taxon>Spirochaetota</taxon>
        <taxon>Spirochaetia</taxon>
        <taxon>Spirochaetales</taxon>
        <taxon>Spirochaetaceae</taxon>
        <taxon>Spirochaeta</taxon>
    </lineage>
</organism>
<keyword evidence="4" id="KW-1185">Reference proteome</keyword>
<evidence type="ECO:0000256" key="1">
    <source>
        <dbReference type="PIRSR" id="PIRSR004789-50"/>
    </source>
</evidence>
<dbReference type="CDD" id="cd07382">
    <property type="entry name" value="MPP_DR1281"/>
    <property type="match status" value="1"/>
</dbReference>
<dbReference type="NCBIfam" id="TIGR00282">
    <property type="entry name" value="TIGR00282 family metallophosphoesterase"/>
    <property type="match status" value="1"/>
</dbReference>
<feature type="active site" description="Proton donor" evidence="1">
    <location>
        <position position="71"/>
    </location>
</feature>
<feature type="binding site" evidence="2">
    <location>
        <position position="154"/>
    </location>
    <ligand>
        <name>Fe cation</name>
        <dbReference type="ChEBI" id="CHEBI:24875"/>
        <label>2</label>
    </ligand>
</feature>
<dbReference type="InterPro" id="IPR029052">
    <property type="entry name" value="Metallo-depent_PP-like"/>
</dbReference>
<dbReference type="GO" id="GO:0004113">
    <property type="term" value="F:2',3'-cyclic-nucleotide 3'-phosphodiesterase activity"/>
    <property type="evidence" value="ECO:0007669"/>
    <property type="project" value="TreeGrafter"/>
</dbReference>
<dbReference type="Proteomes" id="UP000587760">
    <property type="component" value="Unassembled WGS sequence"/>
</dbReference>
<dbReference type="PIRSF" id="PIRSF004789">
    <property type="entry name" value="DR1281"/>
    <property type="match status" value="1"/>
</dbReference>
<dbReference type="GO" id="GO:0046872">
    <property type="term" value="F:metal ion binding"/>
    <property type="evidence" value="ECO:0007669"/>
    <property type="project" value="UniProtKB-KW"/>
</dbReference>
<feature type="binding site" evidence="2">
    <location>
        <position position="42"/>
    </location>
    <ligand>
        <name>Fe cation</name>
        <dbReference type="ChEBI" id="CHEBI:24875"/>
        <label>1</label>
    </ligand>
</feature>
<evidence type="ECO:0000256" key="2">
    <source>
        <dbReference type="PIRSR" id="PIRSR004789-51"/>
    </source>
</evidence>
<dbReference type="PANTHER" id="PTHR36303:SF1">
    <property type="entry name" value="2',3'-CYCLIC-NUCLEOTIDE 2'-PHOSPHODIESTERASE"/>
    <property type="match status" value="1"/>
</dbReference>
<evidence type="ECO:0008006" key="5">
    <source>
        <dbReference type="Google" id="ProtNLM"/>
    </source>
</evidence>
<dbReference type="Gene3D" id="3.60.21.10">
    <property type="match status" value="1"/>
</dbReference>
<protein>
    <recommendedName>
        <fullName evidence="5">Metallophosphoesterase</fullName>
    </recommendedName>
</protein>
<gene>
    <name evidence="3" type="ORF">HNR50_003922</name>
</gene>
<evidence type="ECO:0000313" key="4">
    <source>
        <dbReference type="Proteomes" id="UP000587760"/>
    </source>
</evidence>
<dbReference type="AlphaFoldDB" id="A0A841RE19"/>
<dbReference type="EMBL" id="JACHGJ010000010">
    <property type="protein sequence ID" value="MBB6482233.1"/>
    <property type="molecule type" value="Genomic_DNA"/>
</dbReference>
<dbReference type="PANTHER" id="PTHR36303">
    <property type="entry name" value="2',3'-CYCLIC-NUCLEOTIDE 2'-PHOSPHODIESTERASE"/>
    <property type="match status" value="1"/>
</dbReference>
<feature type="binding site" evidence="2">
    <location>
        <position position="179"/>
    </location>
    <ligand>
        <name>Fe cation</name>
        <dbReference type="ChEBI" id="CHEBI:24875"/>
        <label>2</label>
    </ligand>
</feature>
<feature type="binding site" evidence="2">
    <location>
        <position position="42"/>
    </location>
    <ligand>
        <name>Fe cation</name>
        <dbReference type="ChEBI" id="CHEBI:24875"/>
        <label>2</label>
    </ligand>
</feature>
<accession>A0A841RE19</accession>
<keyword evidence="2" id="KW-0479">Metal-binding</keyword>
<dbReference type="SUPFAM" id="SSF56300">
    <property type="entry name" value="Metallo-dependent phosphatases"/>
    <property type="match status" value="1"/>
</dbReference>
<comment type="caution">
    <text evidence="3">The sequence shown here is derived from an EMBL/GenBank/DDBJ whole genome shotgun (WGS) entry which is preliminary data.</text>
</comment>
<name>A0A841RE19_9SPIO</name>
<feature type="binding site" evidence="2">
    <location>
        <position position="43"/>
    </location>
    <ligand>
        <name>Fe cation</name>
        <dbReference type="ChEBI" id="CHEBI:24875"/>
        <label>1</label>
    </ligand>
</feature>
<sequence>MKKISALVLGDVVGQPGCRALFFKLPGLIKKYKADLVVVNGENASDGFGILPEDAEKFFSKGVDVITTGNHIWQKREIYPLMDKENSSIIRPANYPPGVPGSGSVTVNVKGEDVTVLNLLGRVRMGMPVDCPFRHSSDFLKKHNKSKIVIVDFHAEDVMEKESLAWYLDGKVSAVVGTHTHVQTADERILPGGTAYITDIGMTGPKDSVIGTKPEISIERSLTQLPLKVEVADNESVIHGVHLLIDAESGKAVSIDRIVQSETGE</sequence>
<dbReference type="InterPro" id="IPR005235">
    <property type="entry name" value="YmdB-like"/>
</dbReference>
<feature type="binding site" evidence="2">
    <location>
        <position position="11"/>
    </location>
    <ligand>
        <name>Fe cation</name>
        <dbReference type="ChEBI" id="CHEBI:24875"/>
        <label>1</label>
    </ligand>
</feature>
<dbReference type="RefSeq" id="WP_184748466.1">
    <property type="nucleotide sequence ID" value="NZ_JACHGJ010000010.1"/>
</dbReference>